<dbReference type="GO" id="GO:0031956">
    <property type="term" value="F:medium-chain fatty acid-CoA ligase activity"/>
    <property type="evidence" value="ECO:0007669"/>
    <property type="project" value="TreeGrafter"/>
</dbReference>
<dbReference type="GeneID" id="29981786"/>
<feature type="domain" description="AMP-binding enzyme C-terminal" evidence="3">
    <location>
        <begin position="434"/>
        <end position="521"/>
    </location>
</feature>
<sequence length="578" mass="63861">MAVGSARDKFPNDLLLVQFLRSAKRCAGQGPYIYDHFGFEKTLEELIADILRTRDLMRQQLPASAFSDRGIFDDKRPYVAVLTRSGYEFIVAFFATRVLGGAAMPFGSGILPEEAQHFVDNAESLCILAGKDCYEKAERIASLSGIPTGLKPVAIPISCNAEPVGAINITIDETLNMDPRGPGLVIFTSGTTGPPKGAVLPRICMVFQPDAPPNCQTVCFRPPHWLGGAISLVEPMLTGKKLHILKERAGVGRIWEVLRSHHITGTGFTPGILREMKEWLEAQSEDEQEEYIKAFRNISVIHCAGAMVSPSVLKFWKNRTGLPFNNVYGSTEVGGLATYKLLDGTERSDAIGAAFPGIEVKLTDGDHGEICVRSPFMLTHYIGDKEKSKAAFDAEGYFKTGDFAELKNGEFIFSGRANADYILFRHYRIPSVQVEVVLTALPYVTEACVLGVPDNEAKEICAAVVRLTPEQEQLQSRHSEQIINLARLRKDMNEALPKYMLPVLVKILGPGEEMPQTVSQKPIKSQIIKKYFGVDRSWSAEKSVRGVEYWGSMPAPVEADTKLWDWLGLQRADFKGEA</sequence>
<gene>
    <name evidence="4" type="ORF">TGAM01_v206529</name>
</gene>
<evidence type="ECO:0000313" key="4">
    <source>
        <dbReference type="EMBL" id="PON24599.1"/>
    </source>
</evidence>
<dbReference type="AlphaFoldDB" id="A0A2P4ZJX2"/>
<evidence type="ECO:0000259" key="3">
    <source>
        <dbReference type="Pfam" id="PF13193"/>
    </source>
</evidence>
<dbReference type="CDD" id="cd04433">
    <property type="entry name" value="AFD_class_I"/>
    <property type="match status" value="1"/>
</dbReference>
<dbReference type="InterPro" id="IPR000873">
    <property type="entry name" value="AMP-dep_synth/lig_dom"/>
</dbReference>
<evidence type="ECO:0000313" key="5">
    <source>
        <dbReference type="Proteomes" id="UP000054821"/>
    </source>
</evidence>
<dbReference type="RefSeq" id="XP_018665018.2">
    <property type="nucleotide sequence ID" value="XM_018801703.2"/>
</dbReference>
<organism evidence="4 5">
    <name type="scientific">Trichoderma gamsii</name>
    <dbReference type="NCBI Taxonomy" id="398673"/>
    <lineage>
        <taxon>Eukaryota</taxon>
        <taxon>Fungi</taxon>
        <taxon>Dikarya</taxon>
        <taxon>Ascomycota</taxon>
        <taxon>Pezizomycotina</taxon>
        <taxon>Sordariomycetes</taxon>
        <taxon>Hypocreomycetidae</taxon>
        <taxon>Hypocreales</taxon>
        <taxon>Hypocreaceae</taxon>
        <taxon>Trichoderma</taxon>
    </lineage>
</organism>
<dbReference type="Gene3D" id="3.40.50.12780">
    <property type="entry name" value="N-terminal domain of ligase-like"/>
    <property type="match status" value="1"/>
</dbReference>
<dbReference type="STRING" id="398673.A0A2P4ZJX2"/>
<dbReference type="Pfam" id="PF00501">
    <property type="entry name" value="AMP-binding"/>
    <property type="match status" value="1"/>
</dbReference>
<dbReference type="InterPro" id="IPR042099">
    <property type="entry name" value="ANL_N_sf"/>
</dbReference>
<evidence type="ECO:0000256" key="1">
    <source>
        <dbReference type="ARBA" id="ARBA00006432"/>
    </source>
</evidence>
<dbReference type="EMBL" id="JPDN02000022">
    <property type="protein sequence ID" value="PON24599.1"/>
    <property type="molecule type" value="Genomic_DNA"/>
</dbReference>
<accession>A0A2P4ZJX2</accession>
<keyword evidence="5" id="KW-1185">Reference proteome</keyword>
<dbReference type="GO" id="GO:0006631">
    <property type="term" value="P:fatty acid metabolic process"/>
    <property type="evidence" value="ECO:0007669"/>
    <property type="project" value="TreeGrafter"/>
</dbReference>
<dbReference type="Gene3D" id="3.30.300.30">
    <property type="match status" value="1"/>
</dbReference>
<feature type="domain" description="AMP-dependent synthetase/ligase" evidence="2">
    <location>
        <begin position="63"/>
        <end position="381"/>
    </location>
</feature>
<dbReference type="PANTHER" id="PTHR43201:SF8">
    <property type="entry name" value="ACYL-COA SYNTHETASE FAMILY MEMBER 3"/>
    <property type="match status" value="1"/>
</dbReference>
<dbReference type="Pfam" id="PF13193">
    <property type="entry name" value="AMP-binding_C"/>
    <property type="match status" value="1"/>
</dbReference>
<dbReference type="InterPro" id="IPR020845">
    <property type="entry name" value="AMP-binding_CS"/>
</dbReference>
<protein>
    <recommendedName>
        <fullName evidence="6">AMP-dependent synthetase/ligase domain-containing protein</fullName>
    </recommendedName>
</protein>
<name>A0A2P4ZJX2_9HYPO</name>
<dbReference type="Proteomes" id="UP000054821">
    <property type="component" value="Unassembled WGS sequence"/>
</dbReference>
<proteinExistence type="inferred from homology"/>
<comment type="similarity">
    <text evidence="1">Belongs to the ATP-dependent AMP-binding enzyme family.</text>
</comment>
<dbReference type="PROSITE" id="PS00455">
    <property type="entry name" value="AMP_BINDING"/>
    <property type="match status" value="1"/>
</dbReference>
<dbReference type="PANTHER" id="PTHR43201">
    <property type="entry name" value="ACYL-COA SYNTHETASE"/>
    <property type="match status" value="1"/>
</dbReference>
<evidence type="ECO:0000259" key="2">
    <source>
        <dbReference type="Pfam" id="PF00501"/>
    </source>
</evidence>
<dbReference type="InterPro" id="IPR025110">
    <property type="entry name" value="AMP-bd_C"/>
</dbReference>
<dbReference type="SUPFAM" id="SSF56801">
    <property type="entry name" value="Acetyl-CoA synthetase-like"/>
    <property type="match status" value="1"/>
</dbReference>
<reference evidence="4 5" key="1">
    <citation type="journal article" date="2016" name="Genome Announc.">
        <title>Draft Whole-Genome Sequence of Trichoderma gamsii T6085, a Promising Biocontrol Agent of Fusarium Head Blight on Wheat.</title>
        <authorList>
            <person name="Baroncelli R."/>
            <person name="Zapparata A."/>
            <person name="Piaggeschi G."/>
            <person name="Sarrocco S."/>
            <person name="Vannacci G."/>
        </authorList>
    </citation>
    <scope>NUCLEOTIDE SEQUENCE [LARGE SCALE GENOMIC DNA]</scope>
    <source>
        <strain evidence="4 5">T6085</strain>
    </source>
</reference>
<evidence type="ECO:0008006" key="6">
    <source>
        <dbReference type="Google" id="ProtNLM"/>
    </source>
</evidence>
<dbReference type="InterPro" id="IPR045851">
    <property type="entry name" value="AMP-bd_C_sf"/>
</dbReference>
<comment type="caution">
    <text evidence="4">The sequence shown here is derived from an EMBL/GenBank/DDBJ whole genome shotgun (WGS) entry which is preliminary data.</text>
</comment>